<dbReference type="Gene3D" id="1.25.40.680">
    <property type="entry name" value="Type VII secretion system EssB, C-terminal-like domain"/>
    <property type="match status" value="1"/>
</dbReference>
<name>A0A7Z0WYV3_9BACI</name>
<dbReference type="NCBIfam" id="TIGR03926">
    <property type="entry name" value="T7_EssB"/>
    <property type="match status" value="1"/>
</dbReference>
<keyword evidence="3" id="KW-0472">Membrane</keyword>
<dbReference type="RefSeq" id="WP_048350242.1">
    <property type="nucleotide sequence ID" value="NZ_AP025342.1"/>
</dbReference>
<feature type="transmembrane region" description="Helical" evidence="3">
    <location>
        <begin position="220"/>
        <end position="241"/>
    </location>
</feature>
<organism evidence="5 6">
    <name type="scientific">Bacillus paralicheniformis</name>
    <dbReference type="NCBI Taxonomy" id="1648923"/>
    <lineage>
        <taxon>Bacteria</taxon>
        <taxon>Bacillati</taxon>
        <taxon>Bacillota</taxon>
        <taxon>Bacilli</taxon>
        <taxon>Bacillales</taxon>
        <taxon>Bacillaceae</taxon>
        <taxon>Bacillus</taxon>
    </lineage>
</organism>
<protein>
    <submittedName>
        <fullName evidence="5">Putative secretion system component EssB/YukC</fullName>
    </submittedName>
    <submittedName>
        <fullName evidence="4">Type VII secretion protein EssB</fullName>
    </submittedName>
</protein>
<gene>
    <name evidence="4" type="primary">essB</name>
    <name evidence="5" type="ORF">B4121_1905</name>
    <name evidence="4" type="ORF">PVN32_19560</name>
</gene>
<dbReference type="AlphaFoldDB" id="A0A7Z0WYV3"/>
<dbReference type="Gene3D" id="1.10.510.10">
    <property type="entry name" value="Transferase(Phosphotransferase) domain 1"/>
    <property type="match status" value="1"/>
</dbReference>
<proteinExistence type="inferred from homology"/>
<keyword evidence="3" id="KW-0812">Transmembrane</keyword>
<evidence type="ECO:0000313" key="6">
    <source>
        <dbReference type="Proteomes" id="UP000185604"/>
    </source>
</evidence>
<evidence type="ECO:0000313" key="5">
    <source>
        <dbReference type="EMBL" id="OLF94692.1"/>
    </source>
</evidence>
<comment type="similarity">
    <text evidence="1">Belongs to the EssB family.</text>
</comment>
<evidence type="ECO:0000256" key="3">
    <source>
        <dbReference type="SAM" id="Phobius"/>
    </source>
</evidence>
<accession>A0A7Z0WYV3</accession>
<dbReference type="EMBL" id="LKPO01000011">
    <property type="protein sequence ID" value="OLF94692.1"/>
    <property type="molecule type" value="Genomic_DNA"/>
</dbReference>
<feature type="compositionally biased region" description="Basic and acidic residues" evidence="2">
    <location>
        <begin position="411"/>
        <end position="441"/>
    </location>
</feature>
<dbReference type="Pfam" id="PF10140">
    <property type="entry name" value="YukC"/>
    <property type="match status" value="1"/>
</dbReference>
<dbReference type="Proteomes" id="UP000185604">
    <property type="component" value="Unassembled WGS sequence"/>
</dbReference>
<feature type="compositionally biased region" description="Basic and acidic residues" evidence="2">
    <location>
        <begin position="381"/>
        <end position="396"/>
    </location>
</feature>
<reference evidence="4" key="2">
    <citation type="submission" date="2022-12" db="EMBL/GenBank/DDBJ databases">
        <title>Draft Genome Sequences of Bacillus licheniformis and Bacillus paralicheniformis strains isolated from Irish skim milk powders.</title>
        <authorList>
            <person name="Lourenco A."/>
            <person name="Li F."/>
            <person name="Geraldine D."/>
            <person name="Tobin J.T."/>
            <person name="Butler F."/>
            <person name="Jordan K."/>
            <person name="Obrien T."/>
        </authorList>
    </citation>
    <scope>NUCLEOTIDE SEQUENCE</scope>
    <source>
        <strain evidence="4">3370</strain>
    </source>
</reference>
<keyword evidence="3" id="KW-1133">Transmembrane helix</keyword>
<reference evidence="5 6" key="1">
    <citation type="journal article" date="2016" name="Front. Microbiol.">
        <title>High-Level Heat Resistance of Spores of Bacillus amyloliquefaciens and Bacillus licheniformis Results from the Presence of a spoVA Operon in a Tn1546 Transposon.</title>
        <authorList>
            <person name="Berendsen E.M."/>
            <person name="Koning R.A."/>
            <person name="Boekhorst J."/>
            <person name="de Jong A."/>
            <person name="Kuipers O.P."/>
            <person name="Wells-Bennik M.H."/>
        </authorList>
    </citation>
    <scope>NUCLEOTIDE SEQUENCE [LARGE SCALE GENOMIC DNA]</scope>
    <source>
        <strain evidence="5 6">B4121</strain>
    </source>
</reference>
<dbReference type="InterPro" id="IPR018778">
    <property type="entry name" value="T7SS_EssB"/>
</dbReference>
<evidence type="ECO:0000313" key="4">
    <source>
        <dbReference type="EMBL" id="MDE1454358.1"/>
    </source>
</evidence>
<sequence>MAEKKKTYLEDQLEAVMTKEDGSYIFRFQREKINLVNGLEANVIKEVDPSFNKETVMTDDEVQILIQPPSEYKEFRYIKGKNKKSKWLFAYQLVKAVEEHSIKRLHLIAAPENIVFDKGLTPKFLHYGVKESIPPYEHDEERLFNEVKAAAALAVDGQFTFEEYLKYSETIKFSDQVKDIITSGTYGDLKAVIQKRIDELDAEEKTLVHLPKKKWKIQRYIGLGLILCLIPAVLFSFYSLFFAQPKQQAFIESNRYFLNKQYSKVISTLDKYDAGEMPDSVQYQLAYSYVLVESALKELDWQEDALKSLTLQVDPNNFLYWIQIGRGDNKGALETGRKLENDLQIIYAITKYMSEIKADDQMSSDEREKLLEPLQKEFDELYKTLEQNKKEQKNTDENQQANTEQSQADVEAAKAEKEKAEQEQAKKENKEKEDKKKKDDK</sequence>
<evidence type="ECO:0000256" key="1">
    <source>
        <dbReference type="ARBA" id="ARBA00010163"/>
    </source>
</evidence>
<dbReference type="EMBL" id="JARAFO010000114">
    <property type="protein sequence ID" value="MDE1454358.1"/>
    <property type="molecule type" value="Genomic_DNA"/>
</dbReference>
<feature type="compositionally biased region" description="Polar residues" evidence="2">
    <location>
        <begin position="397"/>
        <end position="406"/>
    </location>
</feature>
<comment type="caution">
    <text evidence="5">The sequence shown here is derived from an EMBL/GenBank/DDBJ whole genome shotgun (WGS) entry which is preliminary data.</text>
</comment>
<evidence type="ECO:0000256" key="2">
    <source>
        <dbReference type="SAM" id="MobiDB-lite"/>
    </source>
</evidence>
<dbReference type="GeneID" id="56673123"/>
<dbReference type="InterPro" id="IPR042565">
    <property type="entry name" value="T7SS_EssB_C"/>
</dbReference>
<feature type="region of interest" description="Disordered" evidence="2">
    <location>
        <begin position="381"/>
        <end position="441"/>
    </location>
</feature>
<dbReference type="Proteomes" id="UP001216709">
    <property type="component" value="Unassembled WGS sequence"/>
</dbReference>